<accession>A0A329QBQ3</accession>
<gene>
    <name evidence="2" type="ORF">DPM12_20030</name>
</gene>
<name>A0A329QBQ3_9ACTN</name>
<dbReference type="AlphaFoldDB" id="A0A329QBQ3"/>
<reference evidence="2 3" key="1">
    <citation type="submission" date="2018-06" db="EMBL/GenBank/DDBJ databases">
        <title>Phytoactinopolyspora halophila sp. nov., a novel halophilic actinomycete isolated from a saline soil in China.</title>
        <authorList>
            <person name="Tang S.-K."/>
        </authorList>
    </citation>
    <scope>NUCLEOTIDE SEQUENCE [LARGE SCALE GENOMIC DNA]</scope>
    <source>
        <strain evidence="2 3">YIM 96934</strain>
    </source>
</reference>
<proteinExistence type="predicted"/>
<organism evidence="2 3">
    <name type="scientific">Phytoactinopolyspora halophila</name>
    <dbReference type="NCBI Taxonomy" id="1981511"/>
    <lineage>
        <taxon>Bacteria</taxon>
        <taxon>Bacillati</taxon>
        <taxon>Actinomycetota</taxon>
        <taxon>Actinomycetes</taxon>
        <taxon>Jiangellales</taxon>
        <taxon>Jiangellaceae</taxon>
        <taxon>Phytoactinopolyspora</taxon>
    </lineage>
</organism>
<keyword evidence="1" id="KW-0812">Transmembrane</keyword>
<evidence type="ECO:0000256" key="1">
    <source>
        <dbReference type="SAM" id="Phobius"/>
    </source>
</evidence>
<feature type="transmembrane region" description="Helical" evidence="1">
    <location>
        <begin position="84"/>
        <end position="104"/>
    </location>
</feature>
<dbReference type="EMBL" id="QMIG01000034">
    <property type="protein sequence ID" value="RAW09835.1"/>
    <property type="molecule type" value="Genomic_DNA"/>
</dbReference>
<dbReference type="RefSeq" id="WP_112260136.1">
    <property type="nucleotide sequence ID" value="NZ_QMIG01000034.1"/>
</dbReference>
<feature type="transmembrane region" description="Helical" evidence="1">
    <location>
        <begin position="56"/>
        <end position="72"/>
    </location>
</feature>
<keyword evidence="1" id="KW-0472">Membrane</keyword>
<comment type="caution">
    <text evidence="2">The sequence shown here is derived from an EMBL/GenBank/DDBJ whole genome shotgun (WGS) entry which is preliminary data.</text>
</comment>
<dbReference type="Proteomes" id="UP000250462">
    <property type="component" value="Unassembled WGS sequence"/>
</dbReference>
<evidence type="ECO:0000313" key="2">
    <source>
        <dbReference type="EMBL" id="RAW09835.1"/>
    </source>
</evidence>
<dbReference type="OrthoDB" id="3853096at2"/>
<feature type="transmembrane region" description="Helical" evidence="1">
    <location>
        <begin position="116"/>
        <end position="149"/>
    </location>
</feature>
<sequence length="212" mass="22772">MIRSWRLFLAARSARTALVLAAVVVLVSLLERGTVIEIRFVVTEPSRSTMLWEALPAIYGTLVGALIAPRMHSWERTATAPLRWYYAATTTVALATPLLGPWLVHVTLPAQTSGTGILFNVLMITAIGLLATCLLGTIIGPLIALSTYLTVILAQHAARDLTAWLPFSHSLAEPTPHTWETLAAATLAIAAWTITRGQSALARAVQRDSVGA</sequence>
<protein>
    <submittedName>
        <fullName evidence="2">Uncharacterized protein</fullName>
    </submittedName>
</protein>
<keyword evidence="3" id="KW-1185">Reference proteome</keyword>
<keyword evidence="1" id="KW-1133">Transmembrane helix</keyword>
<evidence type="ECO:0000313" key="3">
    <source>
        <dbReference type="Proteomes" id="UP000250462"/>
    </source>
</evidence>